<dbReference type="Pfam" id="PF22725">
    <property type="entry name" value="GFO_IDH_MocA_C3"/>
    <property type="match status" value="1"/>
</dbReference>
<dbReference type="RefSeq" id="WP_212689965.1">
    <property type="nucleotide sequence ID" value="NZ_CP058561.1"/>
</dbReference>
<keyword evidence="4" id="KW-1185">Reference proteome</keyword>
<dbReference type="EMBL" id="CP058561">
    <property type="protein sequence ID" value="QUH29705.1"/>
    <property type="molecule type" value="Genomic_DNA"/>
</dbReference>
<evidence type="ECO:0000259" key="1">
    <source>
        <dbReference type="Pfam" id="PF01408"/>
    </source>
</evidence>
<dbReference type="Gene3D" id="3.40.50.720">
    <property type="entry name" value="NAD(P)-binding Rossmann-like Domain"/>
    <property type="match status" value="1"/>
</dbReference>
<protein>
    <submittedName>
        <fullName evidence="3">Gfo/Idh/MocA family oxidoreductase</fullName>
    </submittedName>
</protein>
<dbReference type="PANTHER" id="PTHR43708">
    <property type="entry name" value="CONSERVED EXPRESSED OXIDOREDUCTASE (EUROFUNG)"/>
    <property type="match status" value="1"/>
</dbReference>
<gene>
    <name evidence="3" type="ORF">HYG85_12645</name>
</gene>
<dbReference type="Pfam" id="PF01408">
    <property type="entry name" value="GFO_IDH_MocA"/>
    <property type="match status" value="1"/>
</dbReference>
<evidence type="ECO:0000313" key="3">
    <source>
        <dbReference type="EMBL" id="QUH29705.1"/>
    </source>
</evidence>
<feature type="domain" description="Gfo/Idh/MocA-like oxidoreductase N-terminal" evidence="1">
    <location>
        <begin position="6"/>
        <end position="123"/>
    </location>
</feature>
<dbReference type="Gene3D" id="3.30.360.10">
    <property type="entry name" value="Dihydrodipicolinate Reductase, domain 2"/>
    <property type="match status" value="1"/>
</dbReference>
<dbReference type="InterPro" id="IPR036291">
    <property type="entry name" value="NAD(P)-bd_dom_sf"/>
</dbReference>
<evidence type="ECO:0000259" key="2">
    <source>
        <dbReference type="Pfam" id="PF22725"/>
    </source>
</evidence>
<dbReference type="AlphaFoldDB" id="A0A8J8MBL0"/>
<dbReference type="InterPro" id="IPR000683">
    <property type="entry name" value="Gfo/Idh/MocA-like_OxRdtase_N"/>
</dbReference>
<feature type="domain" description="GFO/IDH/MocA-like oxidoreductase" evidence="2">
    <location>
        <begin position="137"/>
        <end position="253"/>
    </location>
</feature>
<name>A0A8J8MBL0_9FIRM</name>
<dbReference type="SUPFAM" id="SSF55347">
    <property type="entry name" value="Glyceraldehyde-3-phosphate dehydrogenase-like, C-terminal domain"/>
    <property type="match status" value="1"/>
</dbReference>
<reference evidence="3 4" key="1">
    <citation type="submission" date="2020-07" db="EMBL/GenBank/DDBJ databases">
        <title>Vallitalea guaymasensis genome.</title>
        <authorList>
            <person name="Postec A."/>
        </authorList>
    </citation>
    <scope>NUCLEOTIDE SEQUENCE [LARGE SCALE GENOMIC DNA]</scope>
    <source>
        <strain evidence="3 4">Ra1766G1</strain>
    </source>
</reference>
<accession>A0A8J8MBL0</accession>
<dbReference type="InterPro" id="IPR055170">
    <property type="entry name" value="GFO_IDH_MocA-like_dom"/>
</dbReference>
<dbReference type="InterPro" id="IPR051317">
    <property type="entry name" value="Gfo/Idh/MocA_oxidoreduct"/>
</dbReference>
<proteinExistence type="predicted"/>
<sequence length="344" mass="38765">MNNKLRVLQVGCGGISNNWLTTLKGREDIEIVGLVDLDENNAINKRNDFNLTCDTYTDFEKAIADTTPDVVIDNTIPEIHHRIVTTSLKADCHVFGEKPLADTMENAIDMVKTADKLNKSYSVMQNRRFLKDIRSFQSIIEKQMIGELGFIGASFYIEAHFGGFRDIMDSPLILDMAIHTFDQARFISGCDPISVYCHEFNPSGSWYKGNASAVCIFEMTDNVVFSYNGSWCAKGNLTSWECDWRAMGSDGAARWDGKSAPWYEKPSDTQNMFPAEYERNIIDNDDNYEEGHAGCINDMIDSLKKGIPSQTDCKDNIKSLAMVMAAIKSSKEQRKVYINEIIDI</sequence>
<dbReference type="SUPFAM" id="SSF51735">
    <property type="entry name" value="NAD(P)-binding Rossmann-fold domains"/>
    <property type="match status" value="1"/>
</dbReference>
<evidence type="ECO:0000313" key="4">
    <source>
        <dbReference type="Proteomes" id="UP000677305"/>
    </source>
</evidence>
<dbReference type="Proteomes" id="UP000677305">
    <property type="component" value="Chromosome"/>
</dbReference>
<dbReference type="GO" id="GO:0000166">
    <property type="term" value="F:nucleotide binding"/>
    <property type="evidence" value="ECO:0007669"/>
    <property type="project" value="InterPro"/>
</dbReference>
<dbReference type="KEGG" id="vgu:HYG85_12645"/>
<organism evidence="3 4">
    <name type="scientific">Vallitalea guaymasensis</name>
    <dbReference type="NCBI Taxonomy" id="1185412"/>
    <lineage>
        <taxon>Bacteria</taxon>
        <taxon>Bacillati</taxon>
        <taxon>Bacillota</taxon>
        <taxon>Clostridia</taxon>
        <taxon>Lachnospirales</taxon>
        <taxon>Vallitaleaceae</taxon>
        <taxon>Vallitalea</taxon>
    </lineage>
</organism>
<dbReference type="PANTHER" id="PTHR43708:SF8">
    <property type="entry name" value="OXIDOREDUCTASE"/>
    <property type="match status" value="1"/>
</dbReference>